<evidence type="ECO:0000313" key="1">
    <source>
        <dbReference type="EMBL" id="AYF97185.1"/>
    </source>
</evidence>
<evidence type="ECO:0000313" key="2">
    <source>
        <dbReference type="Proteomes" id="UP000278886"/>
    </source>
</evidence>
<dbReference type="EMBL" id="CP032630">
    <property type="protein sequence ID" value="AYF97185.1"/>
    <property type="molecule type" value="Genomic_DNA"/>
</dbReference>
<organism evidence="1 2">
    <name type="scientific">Protaetiibacter intestinalis</name>
    <dbReference type="NCBI Taxonomy" id="2419774"/>
    <lineage>
        <taxon>Bacteria</taxon>
        <taxon>Bacillati</taxon>
        <taxon>Actinomycetota</taxon>
        <taxon>Actinomycetes</taxon>
        <taxon>Micrococcales</taxon>
        <taxon>Microbacteriaceae</taxon>
        <taxon>Protaetiibacter</taxon>
    </lineage>
</organism>
<dbReference type="KEGG" id="lyd:D7I47_02265"/>
<dbReference type="OrthoDB" id="5074825at2"/>
<gene>
    <name evidence="1" type="ORF">D7I47_02265</name>
</gene>
<accession>A0A387B7L8</accession>
<dbReference type="RefSeq" id="WP_120761536.1">
    <property type="nucleotide sequence ID" value="NZ_CP032630.1"/>
</dbReference>
<proteinExistence type="predicted"/>
<reference evidence="2" key="1">
    <citation type="submission" date="2018-09" db="EMBL/GenBank/DDBJ databases">
        <title>Genome sequencing of strain 2DFWR-13.</title>
        <authorList>
            <person name="Heo J."/>
            <person name="Kim S.-J."/>
            <person name="Kwon S.-W."/>
        </authorList>
    </citation>
    <scope>NUCLEOTIDE SEQUENCE [LARGE SCALE GENOMIC DNA]</scope>
    <source>
        <strain evidence="2">2DFWR-13</strain>
    </source>
</reference>
<dbReference type="Proteomes" id="UP000278886">
    <property type="component" value="Chromosome"/>
</dbReference>
<dbReference type="AlphaFoldDB" id="A0A387B7L8"/>
<name>A0A387B7L8_9MICO</name>
<protein>
    <recommendedName>
        <fullName evidence="3">Multi-ubiquitin domain-containing protein</fullName>
    </recommendedName>
</protein>
<sequence>MTLSQDSETAKDSRRKKISISIDGETFTTRDDDQESASLLRLAGRDPDQYNLARLVPGGEPKEFGDGKVIDLKDGDAFVSVKQRVTLHFTIDGVQHSTRDDDQEAASLLRLAGLDPAAYDIARVKDGHEPKVFKDRAIVKIHEGDVFVSLKQSSPVA</sequence>
<keyword evidence="2" id="KW-1185">Reference proteome</keyword>
<evidence type="ECO:0008006" key="3">
    <source>
        <dbReference type="Google" id="ProtNLM"/>
    </source>
</evidence>